<evidence type="ECO:0000256" key="1">
    <source>
        <dbReference type="SAM" id="Phobius"/>
    </source>
</evidence>
<dbReference type="PANTHER" id="PTHR28161">
    <property type="entry name" value="ATP SYNTHASE SUBUNIT F, MITOCHONDRIAL"/>
    <property type="match status" value="1"/>
</dbReference>
<name>A0A0W4ZG31_PNEC8</name>
<dbReference type="OrthoDB" id="5561579at2759"/>
<dbReference type="RefSeq" id="XP_018225382.1">
    <property type="nucleotide sequence ID" value="XM_018370870.1"/>
</dbReference>
<reference evidence="3" key="1">
    <citation type="journal article" date="2016" name="Nat. Commun.">
        <title>Genome analysis of three Pneumocystis species reveals adaptation mechanisms to life exclusively in mammalian hosts.</title>
        <authorList>
            <person name="Ma L."/>
            <person name="Chen Z."/>
            <person name="Huang D.W."/>
            <person name="Kutty G."/>
            <person name="Ishihara M."/>
            <person name="Wang H."/>
            <person name="Abouelleil A."/>
            <person name="Bishop L."/>
            <person name="Davey E."/>
            <person name="Deng R."/>
            <person name="Deng X."/>
            <person name="Fan L."/>
            <person name="Fantoni G."/>
            <person name="Fitzgerald M."/>
            <person name="Gogineni E."/>
            <person name="Goldberg J.M."/>
            <person name="Handley G."/>
            <person name="Hu X."/>
            <person name="Huber C."/>
            <person name="Jiao X."/>
            <person name="Jones K."/>
            <person name="Levin J.Z."/>
            <person name="Liu Y."/>
            <person name="Macdonald P."/>
            <person name="Melnikov A."/>
            <person name="Raley C."/>
            <person name="Sassi M."/>
            <person name="Sherman B.T."/>
            <person name="Song X."/>
            <person name="Sykes S."/>
            <person name="Tran B."/>
            <person name="Walsh L."/>
            <person name="Xia Y."/>
            <person name="Yang J."/>
            <person name="Young S."/>
            <person name="Zeng Q."/>
            <person name="Zheng X."/>
            <person name="Stephens R."/>
            <person name="Nusbaum C."/>
            <person name="Birren B.W."/>
            <person name="Azadi P."/>
            <person name="Lempicki R.A."/>
            <person name="Cuomo C.A."/>
            <person name="Kovacs J.A."/>
        </authorList>
    </citation>
    <scope>NUCLEOTIDE SEQUENCE [LARGE SCALE GENOMIC DNA]</scope>
    <source>
        <strain evidence="3">B80</strain>
    </source>
</reference>
<feature type="transmembrane region" description="Helical" evidence="1">
    <location>
        <begin position="67"/>
        <end position="84"/>
    </location>
</feature>
<sequence length="85" mass="9824">MTKPQHTLRHWIPPKLTPILSLTNTSRVRRIIDFYARLPRSSTPTVLSSYEWLETYTKKYFTGRGKGQPILHAIGGIILFGYFMG</sequence>
<dbReference type="EMBL" id="LFVZ01000010">
    <property type="protein sequence ID" value="KTW27340.1"/>
    <property type="molecule type" value="Genomic_DNA"/>
</dbReference>
<evidence type="ECO:0000313" key="3">
    <source>
        <dbReference type="Proteomes" id="UP000054454"/>
    </source>
</evidence>
<dbReference type="VEuPathDB" id="FungiDB:T552_02323"/>
<dbReference type="GeneID" id="28937073"/>
<dbReference type="Pfam" id="PF10791">
    <property type="entry name" value="F1F0-ATPsyn_F"/>
    <property type="match status" value="1"/>
</dbReference>
<keyword evidence="1" id="KW-0812">Transmembrane</keyword>
<evidence type="ECO:0000313" key="2">
    <source>
        <dbReference type="EMBL" id="KTW27340.1"/>
    </source>
</evidence>
<gene>
    <name evidence="2" type="ORF">T552_02323</name>
</gene>
<comment type="caution">
    <text evidence="2">The sequence shown here is derived from an EMBL/GenBank/DDBJ whole genome shotgun (WGS) entry which is preliminary data.</text>
</comment>
<dbReference type="InterPro" id="IPR019727">
    <property type="entry name" value="ATP_synth_F0_fsu_mt_fun"/>
</dbReference>
<dbReference type="Proteomes" id="UP000054454">
    <property type="component" value="Unassembled WGS sequence"/>
</dbReference>
<protein>
    <submittedName>
        <fullName evidence="2">Uncharacterized protein</fullName>
    </submittedName>
</protein>
<organism evidence="2 3">
    <name type="scientific">Pneumocystis carinii (strain B80)</name>
    <name type="common">Rat pneumocystis pneumonia agent</name>
    <name type="synonym">Pneumocystis carinii f. sp. carinii</name>
    <dbReference type="NCBI Taxonomy" id="1408658"/>
    <lineage>
        <taxon>Eukaryota</taxon>
        <taxon>Fungi</taxon>
        <taxon>Dikarya</taxon>
        <taxon>Ascomycota</taxon>
        <taxon>Taphrinomycotina</taxon>
        <taxon>Pneumocystomycetes</taxon>
        <taxon>Pneumocystaceae</taxon>
        <taxon>Pneumocystis</taxon>
    </lineage>
</organism>
<accession>A0A0W4ZG31</accession>
<keyword evidence="1" id="KW-0472">Membrane</keyword>
<keyword evidence="3" id="KW-1185">Reference proteome</keyword>
<proteinExistence type="predicted"/>
<dbReference type="AlphaFoldDB" id="A0A0W4ZG31"/>
<keyword evidence="1" id="KW-1133">Transmembrane helix</keyword>
<dbReference type="GO" id="GO:0046933">
    <property type="term" value="F:proton-transporting ATP synthase activity, rotational mechanism"/>
    <property type="evidence" value="ECO:0007669"/>
    <property type="project" value="TreeGrafter"/>
</dbReference>
<dbReference type="PANTHER" id="PTHR28161:SF1">
    <property type="entry name" value="ATP SYNTHASE SUBUNIT F, MITOCHONDRIAL"/>
    <property type="match status" value="1"/>
</dbReference>